<name>A0A1B6I9T9_9HEMI</name>
<evidence type="ECO:0000256" key="1">
    <source>
        <dbReference type="ARBA" id="ARBA00001936"/>
    </source>
</evidence>
<dbReference type="GO" id="GO:0005739">
    <property type="term" value="C:mitochondrion"/>
    <property type="evidence" value="ECO:0007669"/>
    <property type="project" value="TreeGrafter"/>
</dbReference>
<dbReference type="GO" id="GO:0030145">
    <property type="term" value="F:manganese ion binding"/>
    <property type="evidence" value="ECO:0007669"/>
    <property type="project" value="InterPro"/>
</dbReference>
<dbReference type="InterPro" id="IPR029149">
    <property type="entry name" value="Creatin/AminoP/Spt16_N"/>
</dbReference>
<evidence type="ECO:0000256" key="2">
    <source>
        <dbReference type="ARBA" id="ARBA00008766"/>
    </source>
</evidence>
<dbReference type="SUPFAM" id="SSF53092">
    <property type="entry name" value="Creatinase/prolidase N-terminal domain"/>
    <property type="match status" value="1"/>
</dbReference>
<proteinExistence type="inferred from homology"/>
<evidence type="ECO:0000259" key="6">
    <source>
        <dbReference type="SMART" id="SM01011"/>
    </source>
</evidence>
<evidence type="ECO:0000256" key="3">
    <source>
        <dbReference type="ARBA" id="ARBA00022723"/>
    </source>
</evidence>
<dbReference type="Pfam" id="PF05195">
    <property type="entry name" value="AMP_N"/>
    <property type="match status" value="1"/>
</dbReference>
<dbReference type="Gene3D" id="3.40.350.10">
    <property type="entry name" value="Creatinase/prolidase N-terminal domain"/>
    <property type="match status" value="1"/>
</dbReference>
<dbReference type="AlphaFoldDB" id="A0A1B6I9T9"/>
<dbReference type="InterPro" id="IPR007865">
    <property type="entry name" value="Aminopep_P_N"/>
</dbReference>
<organism evidence="7">
    <name type="scientific">Homalodisca liturata</name>
    <dbReference type="NCBI Taxonomy" id="320908"/>
    <lineage>
        <taxon>Eukaryota</taxon>
        <taxon>Metazoa</taxon>
        <taxon>Ecdysozoa</taxon>
        <taxon>Arthropoda</taxon>
        <taxon>Hexapoda</taxon>
        <taxon>Insecta</taxon>
        <taxon>Pterygota</taxon>
        <taxon>Neoptera</taxon>
        <taxon>Paraneoptera</taxon>
        <taxon>Hemiptera</taxon>
        <taxon>Auchenorrhyncha</taxon>
        <taxon>Membracoidea</taxon>
        <taxon>Cicadellidae</taxon>
        <taxon>Cicadellinae</taxon>
        <taxon>Proconiini</taxon>
        <taxon>Homalodisca</taxon>
    </lineage>
</organism>
<dbReference type="InterPro" id="IPR036005">
    <property type="entry name" value="Creatinase/aminopeptidase-like"/>
</dbReference>
<dbReference type="InterPro" id="IPR000994">
    <property type="entry name" value="Pept_M24"/>
</dbReference>
<dbReference type="GO" id="GO:0006508">
    <property type="term" value="P:proteolysis"/>
    <property type="evidence" value="ECO:0007669"/>
    <property type="project" value="TreeGrafter"/>
</dbReference>
<reference evidence="7" key="1">
    <citation type="submission" date="2015-11" db="EMBL/GenBank/DDBJ databases">
        <title>De novo transcriptome assembly of four potential Pierce s Disease insect vectors from Arizona vineyards.</title>
        <authorList>
            <person name="Tassone E.E."/>
        </authorList>
    </citation>
    <scope>NUCLEOTIDE SEQUENCE</scope>
</reference>
<dbReference type="CDD" id="cd01087">
    <property type="entry name" value="Prolidase"/>
    <property type="match status" value="1"/>
</dbReference>
<dbReference type="SUPFAM" id="SSF55920">
    <property type="entry name" value="Creatinase/aminopeptidase"/>
    <property type="match status" value="1"/>
</dbReference>
<dbReference type="Gene3D" id="3.90.230.10">
    <property type="entry name" value="Creatinase/methionine aminopeptidase superfamily"/>
    <property type="match status" value="1"/>
</dbReference>
<dbReference type="EMBL" id="GECU01024029">
    <property type="protein sequence ID" value="JAS83677.1"/>
    <property type="molecule type" value="Transcribed_RNA"/>
</dbReference>
<gene>
    <name evidence="7" type="ORF">g.27383</name>
</gene>
<dbReference type="SMART" id="SM01011">
    <property type="entry name" value="AMP_N"/>
    <property type="match status" value="1"/>
</dbReference>
<accession>A0A1B6I9T9</accession>
<dbReference type="PANTHER" id="PTHR43226:SF4">
    <property type="entry name" value="XAA-PRO AMINOPEPTIDASE 3"/>
    <property type="match status" value="1"/>
</dbReference>
<evidence type="ECO:0000256" key="4">
    <source>
        <dbReference type="ARBA" id="ARBA00022801"/>
    </source>
</evidence>
<dbReference type="InterPro" id="IPR052433">
    <property type="entry name" value="X-Pro_dipept-like"/>
</dbReference>
<dbReference type="PANTHER" id="PTHR43226">
    <property type="entry name" value="XAA-PRO AMINOPEPTIDASE 3"/>
    <property type="match status" value="1"/>
</dbReference>
<keyword evidence="5" id="KW-0464">Manganese</keyword>
<keyword evidence="3" id="KW-0479">Metal-binding</keyword>
<comment type="cofactor">
    <cofactor evidence="1">
        <name>Mn(2+)</name>
        <dbReference type="ChEBI" id="CHEBI:29035"/>
    </cofactor>
</comment>
<comment type="similarity">
    <text evidence="2">Belongs to the peptidase M24B family.</text>
</comment>
<evidence type="ECO:0000313" key="7">
    <source>
        <dbReference type="EMBL" id="JAS83677.1"/>
    </source>
</evidence>
<sequence length="503" mass="55718">MLPIIKNLAKGSLGKVWKTACAYSTTTPKEAGELGSLLESSLAGETFGQPTPMTHPHLLASGEVVAGIQKDEFSERRNTFIHNILQTESKSNHLVIIPSATRVYMSEKIPYVFRQNTDFLYLTGCLEPDCALVLTASQENDVMSTLFLRKKDKRAEKWDGPRTGVEGAVYLFGVDQALPISELNKFLVTYAKTYNKFTLWYDFLSCIHPEIHAVIKSFSSSSVKVVESPKPIIHQQRLIKSPAEQKLMAKTCEIASKAMVNTITATKPGVTEHLLFAKMDFECRANGADFLAYPPVVAAGNNANIIHYISNLQKTEAGEMVLMDAGCSLSGYCSDLTRTWPVSGHFTDSQRILYEIVLETQQQLISLCHSQYTLDHLFNVMCHILGQKLIEAGVFKNSADKNHPSKMAYDLCPHHASHYLGMDVHDTSTVSRTIAMKQGMVITVEPGLYIADNDPVVRKEFQGQGIRIEDNILITTSDPVVLTGSCPKEAEVVQKLVNSSYCT</sequence>
<feature type="domain" description="Aminopeptidase P N-terminal" evidence="6">
    <location>
        <begin position="68"/>
        <end position="209"/>
    </location>
</feature>
<protein>
    <recommendedName>
        <fullName evidence="6">Aminopeptidase P N-terminal domain-containing protein</fullName>
    </recommendedName>
</protein>
<keyword evidence="4" id="KW-0378">Hydrolase</keyword>
<evidence type="ECO:0000256" key="5">
    <source>
        <dbReference type="ARBA" id="ARBA00023211"/>
    </source>
</evidence>
<dbReference type="Pfam" id="PF00557">
    <property type="entry name" value="Peptidase_M24"/>
    <property type="match status" value="1"/>
</dbReference>
<dbReference type="GO" id="GO:0070006">
    <property type="term" value="F:metalloaminopeptidase activity"/>
    <property type="evidence" value="ECO:0007669"/>
    <property type="project" value="InterPro"/>
</dbReference>